<dbReference type="SUPFAM" id="SSF47769">
    <property type="entry name" value="SAM/Pointed domain"/>
    <property type="match status" value="1"/>
</dbReference>
<evidence type="ECO:0000256" key="6">
    <source>
        <dbReference type="SAM" id="Phobius"/>
    </source>
</evidence>
<evidence type="ECO:0000313" key="8">
    <source>
        <dbReference type="EMBL" id="KAG5683984.1"/>
    </source>
</evidence>
<evidence type="ECO:0000256" key="2">
    <source>
        <dbReference type="ARBA" id="ARBA00006824"/>
    </source>
</evidence>
<dbReference type="InterPro" id="IPR013761">
    <property type="entry name" value="SAM/pointed_sf"/>
</dbReference>
<dbReference type="InterPro" id="IPR001660">
    <property type="entry name" value="SAM"/>
</dbReference>
<feature type="transmembrane region" description="Helical" evidence="6">
    <location>
        <begin position="244"/>
        <end position="263"/>
    </location>
</feature>
<organism evidence="8 9">
    <name type="scientific">Polypedilum vanderplanki</name>
    <name type="common">Sleeping chironomid midge</name>
    <dbReference type="NCBI Taxonomy" id="319348"/>
    <lineage>
        <taxon>Eukaryota</taxon>
        <taxon>Metazoa</taxon>
        <taxon>Ecdysozoa</taxon>
        <taxon>Arthropoda</taxon>
        <taxon>Hexapoda</taxon>
        <taxon>Insecta</taxon>
        <taxon>Pterygota</taxon>
        <taxon>Neoptera</taxon>
        <taxon>Endopterygota</taxon>
        <taxon>Diptera</taxon>
        <taxon>Nematocera</taxon>
        <taxon>Chironomoidea</taxon>
        <taxon>Chironomidae</taxon>
        <taxon>Chironominae</taxon>
        <taxon>Polypedilum</taxon>
        <taxon>Polypedilum</taxon>
    </lineage>
</organism>
<dbReference type="Gene3D" id="1.10.150.50">
    <property type="entry name" value="Transcription Factor, Ets-1"/>
    <property type="match status" value="1"/>
</dbReference>
<feature type="transmembrane region" description="Helical" evidence="6">
    <location>
        <begin position="348"/>
        <end position="365"/>
    </location>
</feature>
<evidence type="ECO:0000256" key="5">
    <source>
        <dbReference type="ARBA" id="ARBA00023136"/>
    </source>
</evidence>
<dbReference type="PANTHER" id="PTHR11266:SF75">
    <property type="entry name" value="IP10007P-RELATED"/>
    <property type="match status" value="1"/>
</dbReference>
<sequence length="401" mass="46546">MAKVERVSPMNSSIESVIASPTFLNSSSSFKFLTPGIANFRRSCSPLNLNYSKSPNLSPIKPKTPRSASPFELKKRDLTNYHKSLIKKQKHGFMNNAQNINEITLSVKVILEELKLTEYMHLFEEEEIFLDVFFTISDDDLKAIGIENKEHRKKLIDFINFNTPKKNIAVKKNTMYHSTTQQCFEVLTTTDNLTKTCKKMISRVSSFFRAHPMLKGMAVYAFIWPTSASIQQLINKEEFDWKKCFRFFLFGTFFVAPSLYGWVHLSSNMWSEMTLKTGITKAVVEQFSYGPAASVSFFTIMTLLEGRSFSEAKMEVREKFPQTFQVGVCFWPFFQIINFTFIKERNRVPFVAFGSFIWTIFLAYMKTLDTQKLHEVHVQEHEHPTHTFFEKLKINLQIGTE</sequence>
<comment type="caution">
    <text evidence="8">The sequence shown here is derived from an EMBL/GenBank/DDBJ whole genome shotgun (WGS) entry which is preliminary data.</text>
</comment>
<proteinExistence type="inferred from homology"/>
<dbReference type="AlphaFoldDB" id="A0A9J6CPV4"/>
<keyword evidence="5 6" id="KW-0472">Membrane</keyword>
<dbReference type="CDD" id="cd09487">
    <property type="entry name" value="SAM_superfamily"/>
    <property type="match status" value="1"/>
</dbReference>
<dbReference type="GO" id="GO:0005739">
    <property type="term" value="C:mitochondrion"/>
    <property type="evidence" value="ECO:0007669"/>
    <property type="project" value="TreeGrafter"/>
</dbReference>
<comment type="subcellular location">
    <subcellularLocation>
        <location evidence="1">Membrane</location>
        <topology evidence="1">Multi-pass membrane protein</topology>
    </subcellularLocation>
</comment>
<dbReference type="Pfam" id="PF04117">
    <property type="entry name" value="Mpv17_PMP22"/>
    <property type="match status" value="1"/>
</dbReference>
<evidence type="ECO:0000256" key="4">
    <source>
        <dbReference type="ARBA" id="ARBA00022989"/>
    </source>
</evidence>
<reference evidence="8" key="1">
    <citation type="submission" date="2021-03" db="EMBL/GenBank/DDBJ databases">
        <title>Chromosome level genome of the anhydrobiotic midge Polypedilum vanderplanki.</title>
        <authorList>
            <person name="Yoshida Y."/>
            <person name="Kikawada T."/>
            <person name="Gusev O."/>
        </authorList>
    </citation>
    <scope>NUCLEOTIDE SEQUENCE</scope>
    <source>
        <strain evidence="8">NIAS01</strain>
        <tissue evidence="8">Whole body or cell culture</tissue>
    </source>
</reference>
<feature type="transmembrane region" description="Helical" evidence="6">
    <location>
        <begin position="324"/>
        <end position="342"/>
    </location>
</feature>
<dbReference type="PANTHER" id="PTHR11266">
    <property type="entry name" value="PEROXISOMAL MEMBRANE PROTEIN 2, PXMP2 MPV17"/>
    <property type="match status" value="1"/>
</dbReference>
<evidence type="ECO:0000313" key="9">
    <source>
        <dbReference type="Proteomes" id="UP001107558"/>
    </source>
</evidence>
<dbReference type="Proteomes" id="UP001107558">
    <property type="component" value="Chromosome 1"/>
</dbReference>
<name>A0A9J6CPV4_POLVA</name>
<dbReference type="GO" id="GO:0016020">
    <property type="term" value="C:membrane"/>
    <property type="evidence" value="ECO:0007669"/>
    <property type="project" value="UniProtKB-SubCell"/>
</dbReference>
<dbReference type="InterPro" id="IPR007248">
    <property type="entry name" value="Mpv17_PMP22"/>
</dbReference>
<keyword evidence="4 6" id="KW-1133">Transmembrane helix</keyword>
<protein>
    <recommendedName>
        <fullName evidence="7">SAM domain-containing protein</fullName>
    </recommendedName>
</protein>
<keyword evidence="9" id="KW-1185">Reference proteome</keyword>
<dbReference type="OrthoDB" id="430207at2759"/>
<dbReference type="PROSITE" id="PS50105">
    <property type="entry name" value="SAM_DOMAIN"/>
    <property type="match status" value="1"/>
</dbReference>
<comment type="similarity">
    <text evidence="2">Belongs to the peroxisomal membrane protein PXMP2/4 family.</text>
</comment>
<keyword evidence="3 6" id="KW-0812">Transmembrane</keyword>
<dbReference type="Pfam" id="PF00536">
    <property type="entry name" value="SAM_1"/>
    <property type="match status" value="1"/>
</dbReference>
<feature type="domain" description="SAM" evidence="7">
    <location>
        <begin position="106"/>
        <end position="160"/>
    </location>
</feature>
<evidence type="ECO:0000256" key="3">
    <source>
        <dbReference type="ARBA" id="ARBA00022692"/>
    </source>
</evidence>
<evidence type="ECO:0000256" key="1">
    <source>
        <dbReference type="ARBA" id="ARBA00004141"/>
    </source>
</evidence>
<evidence type="ECO:0000259" key="7">
    <source>
        <dbReference type="PROSITE" id="PS50105"/>
    </source>
</evidence>
<gene>
    <name evidence="8" type="ORF">PVAND_013239</name>
</gene>
<accession>A0A9J6CPV4</accession>
<feature type="transmembrane region" description="Helical" evidence="6">
    <location>
        <begin position="283"/>
        <end position="304"/>
    </location>
</feature>
<dbReference type="EMBL" id="JADBJN010000001">
    <property type="protein sequence ID" value="KAG5683984.1"/>
    <property type="molecule type" value="Genomic_DNA"/>
</dbReference>